<dbReference type="EMBL" id="CP036289">
    <property type="protein sequence ID" value="QDU74757.1"/>
    <property type="molecule type" value="Genomic_DNA"/>
</dbReference>
<reference evidence="10" key="1">
    <citation type="submission" date="2019-02" db="EMBL/GenBank/DDBJ databases">
        <title>Deep-cultivation of Planctomycetes and their phenomic and genomic characterization uncovers novel biology.</title>
        <authorList>
            <person name="Wiegand S."/>
            <person name="Jogler M."/>
            <person name="Boedeker C."/>
            <person name="Pinto D."/>
            <person name="Vollmers J."/>
            <person name="Rivas-Marin E."/>
            <person name="Kohn T."/>
            <person name="Peeters S.H."/>
            <person name="Heuer A."/>
            <person name="Rast P."/>
            <person name="Oberbeckmann S."/>
            <person name="Bunk B."/>
            <person name="Jeske O."/>
            <person name="Meyerdierks A."/>
            <person name="Storesund J.E."/>
            <person name="Kallscheuer N."/>
            <person name="Luecker S."/>
            <person name="Lage O.M."/>
            <person name="Pohl T."/>
            <person name="Merkel B.J."/>
            <person name="Hornburger P."/>
            <person name="Mueller R.-W."/>
            <person name="Bruemmer F."/>
            <person name="Labrenz M."/>
            <person name="Spormann A.M."/>
            <person name="Op den Camp H."/>
            <person name="Overmann J."/>
            <person name="Amann R."/>
            <person name="Jetten M.S.M."/>
            <person name="Mascher T."/>
            <person name="Medema M.H."/>
            <person name="Devos D.P."/>
            <person name="Kaster A.-K."/>
            <person name="Ovreas L."/>
            <person name="Rohde M."/>
            <person name="Galperin M.Y."/>
            <person name="Jogler C."/>
        </authorList>
    </citation>
    <scope>NUCLEOTIDE SEQUENCE [LARGE SCALE GENOMIC DNA]</scope>
    <source>
        <strain evidence="10">Pan97</strain>
    </source>
</reference>
<keyword evidence="3" id="KW-0963">Cytoplasm</keyword>
<feature type="region of interest" description="Disordered" evidence="7">
    <location>
        <begin position="1"/>
        <end position="24"/>
    </location>
</feature>
<dbReference type="InterPro" id="IPR037214">
    <property type="entry name" value="TROVE_dom_sf"/>
</dbReference>
<evidence type="ECO:0000256" key="7">
    <source>
        <dbReference type="SAM" id="MobiDB-lite"/>
    </source>
</evidence>
<evidence type="ECO:0000256" key="3">
    <source>
        <dbReference type="ARBA" id="ARBA00022490"/>
    </source>
</evidence>
<dbReference type="GO" id="GO:0046872">
    <property type="term" value="F:metal ion binding"/>
    <property type="evidence" value="ECO:0007669"/>
    <property type="project" value="UniProtKB-KW"/>
</dbReference>
<dbReference type="KEGG" id="bvo:Pan97_17700"/>
<dbReference type="Proteomes" id="UP000318626">
    <property type="component" value="Chromosome"/>
</dbReference>
<dbReference type="RefSeq" id="WP_144971684.1">
    <property type="nucleotide sequence ID" value="NZ_CP036289.1"/>
</dbReference>
<dbReference type="SUPFAM" id="SSF53300">
    <property type="entry name" value="vWA-like"/>
    <property type="match status" value="1"/>
</dbReference>
<name>A0A518C6B3_9BACT</name>
<dbReference type="GO" id="GO:1990904">
    <property type="term" value="C:ribonucleoprotein complex"/>
    <property type="evidence" value="ECO:0007669"/>
    <property type="project" value="UniProtKB-KW"/>
</dbReference>
<dbReference type="Pfam" id="PF05731">
    <property type="entry name" value="TROVE"/>
    <property type="match status" value="1"/>
</dbReference>
<dbReference type="InterPro" id="IPR040322">
    <property type="entry name" value="TROVE2"/>
</dbReference>
<organism evidence="9 10">
    <name type="scientific">Bremerella volcania</name>
    <dbReference type="NCBI Taxonomy" id="2527984"/>
    <lineage>
        <taxon>Bacteria</taxon>
        <taxon>Pseudomonadati</taxon>
        <taxon>Planctomycetota</taxon>
        <taxon>Planctomycetia</taxon>
        <taxon>Pirellulales</taxon>
        <taxon>Pirellulaceae</taxon>
        <taxon>Bremerella</taxon>
    </lineage>
</organism>
<dbReference type="SUPFAM" id="SSF140864">
    <property type="entry name" value="TROVE domain-like"/>
    <property type="match status" value="1"/>
</dbReference>
<evidence type="ECO:0000313" key="10">
    <source>
        <dbReference type="Proteomes" id="UP000318626"/>
    </source>
</evidence>
<dbReference type="InterPro" id="IPR008858">
    <property type="entry name" value="TROVE_dom"/>
</dbReference>
<gene>
    <name evidence="9" type="ORF">Pan97_17700</name>
</gene>
<feature type="domain" description="TROVE" evidence="8">
    <location>
        <begin position="19"/>
        <end position="344"/>
    </location>
</feature>
<dbReference type="Pfam" id="PF25045">
    <property type="entry name" value="vWA_Ro60"/>
    <property type="match status" value="1"/>
</dbReference>
<evidence type="ECO:0000313" key="9">
    <source>
        <dbReference type="EMBL" id="QDU74757.1"/>
    </source>
</evidence>
<evidence type="ECO:0000256" key="1">
    <source>
        <dbReference type="ARBA" id="ARBA00004496"/>
    </source>
</evidence>
<dbReference type="AlphaFoldDB" id="A0A518C6B3"/>
<evidence type="ECO:0000256" key="6">
    <source>
        <dbReference type="ARBA" id="ARBA00023274"/>
    </source>
</evidence>
<dbReference type="GO" id="GO:0005737">
    <property type="term" value="C:cytoplasm"/>
    <property type="evidence" value="ECO:0007669"/>
    <property type="project" value="UniProtKB-SubCell"/>
</dbReference>
<sequence length="553" mass="60755">MANKLLFGSTKSHRPSANARNAAGGPAYALSPQHALAQLASTGCLSGTFYATGQQQLDEVVKLVDQVNDDRFLAKLAIYARQRGMMKDMPAALLVMLSVRDTELTHQVFDRVVDNGRMLRNVFQMVRSGRFGRNGLSSSLKRAFERWLNDASTLKLLSASIGNDPSLRDVLRMARPKPTNNERRALFGWLTGKPVAQWAPATLHDLPEEVRQLNAFREAKKGAEQARIVRDLSVRWDLLADAAKDAHAWKAIAKQMGPQALRMNLNTLLRQGVLRSESGKPDAEMVALIAKRLSDEREIKRSKQFPYQFLAAYKHASDEVPQAIKSALHRAAEIACGNIPQLPGPVLIGLDVSGSMHCPVTGYRGRGATSTMRCVDVAALFAAAILRRNPDSVVVPFDTVAYDAKFDPNDSILSLSDRLSRYGGGGTDCSIPLQTANGRYAHRPFAGVILLSDNESWITKNRPYGYGSYGQTGVMSEWQKFVANQMKLRGHEIATPKLVCIDLQPYTTTQAPERADILNVGGFSDAVFQVVASFLEDDGSRFVAEIDAIKLAE</sequence>
<keyword evidence="5" id="KW-0694">RNA-binding</keyword>
<keyword evidence="10" id="KW-1185">Reference proteome</keyword>
<accession>A0A518C6B3</accession>
<comment type="subcellular location">
    <subcellularLocation>
        <location evidence="1">Cytoplasm</location>
    </subcellularLocation>
</comment>
<dbReference type="GO" id="GO:0003723">
    <property type="term" value="F:RNA binding"/>
    <property type="evidence" value="ECO:0007669"/>
    <property type="project" value="UniProtKB-KW"/>
</dbReference>
<evidence type="ECO:0000259" key="8">
    <source>
        <dbReference type="PROSITE" id="PS50988"/>
    </source>
</evidence>
<evidence type="ECO:0000256" key="2">
    <source>
        <dbReference type="ARBA" id="ARBA00007814"/>
    </source>
</evidence>
<protein>
    <recommendedName>
        <fullName evidence="8">TROVE domain-containing protein</fullName>
    </recommendedName>
</protein>
<evidence type="ECO:0000256" key="5">
    <source>
        <dbReference type="ARBA" id="ARBA00022884"/>
    </source>
</evidence>
<keyword evidence="6" id="KW-0687">Ribonucleoprotein</keyword>
<evidence type="ECO:0000256" key="4">
    <source>
        <dbReference type="ARBA" id="ARBA00022723"/>
    </source>
</evidence>
<dbReference type="Gene3D" id="3.40.50.410">
    <property type="entry name" value="von Willebrand factor, type A domain"/>
    <property type="match status" value="1"/>
</dbReference>
<proteinExistence type="inferred from homology"/>
<keyword evidence="4" id="KW-0479">Metal-binding</keyword>
<dbReference type="InterPro" id="IPR036465">
    <property type="entry name" value="vWFA_dom_sf"/>
</dbReference>
<comment type="similarity">
    <text evidence="2">Belongs to the Ro 60 kDa family.</text>
</comment>
<dbReference type="PANTHER" id="PTHR14202:SF0">
    <property type="entry name" value="RNA-BINDING PROTEIN RO60"/>
    <property type="match status" value="1"/>
</dbReference>
<dbReference type="PANTHER" id="PTHR14202">
    <property type="entry name" value="60 KDA RIBONUCLEOPROTEIN SSA/RO"/>
    <property type="match status" value="1"/>
</dbReference>
<dbReference type="InterPro" id="IPR056800">
    <property type="entry name" value="vWA_Ro60"/>
</dbReference>
<dbReference type="OrthoDB" id="208855at2"/>
<dbReference type="PROSITE" id="PS50988">
    <property type="entry name" value="TROVE"/>
    <property type="match status" value="1"/>
</dbReference>